<protein>
    <recommendedName>
        <fullName evidence="3">histidine kinase</fullName>
        <ecNumber evidence="3">2.7.13.3</ecNumber>
    </recommendedName>
</protein>
<evidence type="ECO:0000256" key="5">
    <source>
        <dbReference type="ARBA" id="ARBA00022679"/>
    </source>
</evidence>
<keyword evidence="18" id="KW-1185">Reference proteome</keyword>
<evidence type="ECO:0000256" key="6">
    <source>
        <dbReference type="ARBA" id="ARBA00022777"/>
    </source>
</evidence>
<dbReference type="CDD" id="cd16922">
    <property type="entry name" value="HATPase_EvgS-ArcB-TorS-like"/>
    <property type="match status" value="1"/>
</dbReference>
<dbReference type="PRINTS" id="PR00344">
    <property type="entry name" value="BCTRLSENSOR"/>
</dbReference>
<feature type="modified residue" description="4-aspartylphosphate" evidence="9">
    <location>
        <position position="768"/>
    </location>
</feature>
<keyword evidence="12" id="KW-0812">Transmembrane</keyword>
<sequence>MKLSKLSLIFSVVLLLILGINGSISLLALAAFDKVQAVQQNRADALRQVDDLRREMEMLSRLVRSYVVTGETSYLKYYYAILAIREGERPLVVDDDPSTYWDRVIAGTTPFVQRPPGTGVSLRARMISLGFDGTELEALQQVLSEAEALKVHEQVAFAATQGLYDPKADSFVSEGVPHPELAVKFVHNREYDILRARMAQAVAELKGRVDRRTGAAVSDARARLRDWIVTAIIGMVVTALLVVRGFFTVRRRVLQPIEDMCAATDRLARGEYDARIPDVAGVAEIRTLRDTFNSMAGSIESDILDREHIRQELVEARARAEQATQAKSMFLANMSHEIRTPLNAVIGMAELILHSRLSPRQRDYVSKIRIAGRTLLDTLNDILDFSKIEAGRLELEDIPFRLEQVVANAFLLVERTALEKGVELLFDVRPASAGLLRQRLRGDPLRIGQVLANLLSNAVKFTPSGHVSLCIDGKPADDGRHLVILTVEDTGIGMRPEQIEFLFDDFVQADGATTRQYGGTGLGLAIVRRLVEAMGGEIRVQSAPRAGSRFQIQIPLTRDGDEPASPPPPLPPMRVLIAEDYPEARLALIDLLNIEGIDDVEAVSSGGEVMACLRAARATDRPYDLMFLDWSLPDLDGGAIMRALGEQPELVPAHIALMSVPRTLGEDVAELRPGGLHFCDRPLLPGTLRQLCGVVLGLQTKEAGGSVATGALDGMRVLLVEDNATSRDVAVALLGRWGVEVDTAADGRDALAQLGAEAPDYYALVLMDLQMPVMDGYEAIRQIRARPEFGNLPVYALSAHRGRSVLEQCLALGMNGCLNKPYELPELFDVLSRHYRPEFAPAPTPVPAGGPALMGLEAVPGLDPNCAINDTGISPTLYPRLLAKFRAQFADGPVALRKDVAARDWAAVALSSHTLKGRAGLLGMNGISMMSGRLEAAARAGDPLRAMTALTELENQMRSLVDGLGKALLPDVGEPDPPSALPDQTSPPGSV</sequence>
<dbReference type="InterPro" id="IPR004358">
    <property type="entry name" value="Sig_transdc_His_kin-like_C"/>
</dbReference>
<dbReference type="Gene3D" id="6.10.340.10">
    <property type="match status" value="1"/>
</dbReference>
<evidence type="ECO:0000256" key="2">
    <source>
        <dbReference type="ARBA" id="ARBA00004370"/>
    </source>
</evidence>
<dbReference type="EC" id="2.7.13.3" evidence="3"/>
<dbReference type="Gene3D" id="3.30.565.10">
    <property type="entry name" value="Histidine kinase-like ATPase, C-terminal domain"/>
    <property type="match status" value="1"/>
</dbReference>
<dbReference type="PANTHER" id="PTHR45339:SF5">
    <property type="entry name" value="HISTIDINE KINASE"/>
    <property type="match status" value="1"/>
</dbReference>
<keyword evidence="6" id="KW-0418">Kinase</keyword>
<keyword evidence="12" id="KW-0472">Membrane</keyword>
<evidence type="ECO:0000259" key="15">
    <source>
        <dbReference type="PROSITE" id="PS50885"/>
    </source>
</evidence>
<accession>A0ABQ6F9S1</accession>
<dbReference type="Proteomes" id="UP001157167">
    <property type="component" value="Unassembled WGS sequence"/>
</dbReference>
<evidence type="ECO:0000256" key="11">
    <source>
        <dbReference type="SAM" id="MobiDB-lite"/>
    </source>
</evidence>
<dbReference type="SMART" id="SM00448">
    <property type="entry name" value="REC"/>
    <property type="match status" value="2"/>
</dbReference>
<feature type="domain" description="Response regulatory" evidence="14">
    <location>
        <begin position="716"/>
        <end position="835"/>
    </location>
</feature>
<dbReference type="SUPFAM" id="SSF47226">
    <property type="entry name" value="Histidine-containing phosphotransfer domain, HPT domain"/>
    <property type="match status" value="1"/>
</dbReference>
<comment type="catalytic activity">
    <reaction evidence="1">
        <text>ATP + protein L-histidine = ADP + protein N-phospho-L-histidine.</text>
        <dbReference type="EC" id="2.7.13.3"/>
    </reaction>
</comment>
<evidence type="ECO:0000256" key="8">
    <source>
        <dbReference type="PROSITE-ProRule" id="PRU00110"/>
    </source>
</evidence>
<keyword evidence="10" id="KW-0175">Coiled coil</keyword>
<keyword evidence="5" id="KW-0808">Transferase</keyword>
<dbReference type="Pfam" id="PF02518">
    <property type="entry name" value="HATPase_c"/>
    <property type="match status" value="1"/>
</dbReference>
<dbReference type="PROSITE" id="PS50894">
    <property type="entry name" value="HPT"/>
    <property type="match status" value="1"/>
</dbReference>
<keyword evidence="7" id="KW-0902">Two-component regulatory system</keyword>
<dbReference type="InterPro" id="IPR036641">
    <property type="entry name" value="HPT_dom_sf"/>
</dbReference>
<dbReference type="Gene3D" id="3.40.50.2300">
    <property type="match status" value="2"/>
</dbReference>
<evidence type="ECO:0000256" key="4">
    <source>
        <dbReference type="ARBA" id="ARBA00022553"/>
    </source>
</evidence>
<comment type="caution">
    <text evidence="17">The sequence shown here is derived from an EMBL/GenBank/DDBJ whole genome shotgun (WGS) entry which is preliminary data.</text>
</comment>
<feature type="domain" description="HAMP" evidence="15">
    <location>
        <begin position="251"/>
        <end position="304"/>
    </location>
</feature>
<dbReference type="CDD" id="cd17546">
    <property type="entry name" value="REC_hyHK_CKI1_RcsC-like"/>
    <property type="match status" value="1"/>
</dbReference>
<dbReference type="SUPFAM" id="SSF47384">
    <property type="entry name" value="Homodimeric domain of signal transducing histidine kinase"/>
    <property type="match status" value="1"/>
</dbReference>
<dbReference type="InterPro" id="IPR036890">
    <property type="entry name" value="HATPase_C_sf"/>
</dbReference>
<feature type="modified residue" description="4-aspartylphosphate" evidence="9">
    <location>
        <position position="629"/>
    </location>
</feature>
<dbReference type="Pfam" id="PF00672">
    <property type="entry name" value="HAMP"/>
    <property type="match status" value="1"/>
</dbReference>
<feature type="domain" description="Response regulatory" evidence="14">
    <location>
        <begin position="574"/>
        <end position="696"/>
    </location>
</feature>
<dbReference type="CDD" id="cd06225">
    <property type="entry name" value="HAMP"/>
    <property type="match status" value="1"/>
</dbReference>
<dbReference type="InterPro" id="IPR003594">
    <property type="entry name" value="HATPase_dom"/>
</dbReference>
<dbReference type="InterPro" id="IPR003661">
    <property type="entry name" value="HisK_dim/P_dom"/>
</dbReference>
<evidence type="ECO:0000313" key="17">
    <source>
        <dbReference type="EMBL" id="GLT21999.1"/>
    </source>
</evidence>
<dbReference type="Pfam" id="PF01627">
    <property type="entry name" value="Hpt"/>
    <property type="match status" value="1"/>
</dbReference>
<keyword evidence="4 9" id="KW-0597">Phosphoprotein</keyword>
<dbReference type="InterPro" id="IPR008207">
    <property type="entry name" value="Sig_transdc_His_kin_Hpt_dom"/>
</dbReference>
<feature type="domain" description="HPt" evidence="16">
    <location>
        <begin position="874"/>
        <end position="971"/>
    </location>
</feature>
<evidence type="ECO:0000256" key="3">
    <source>
        <dbReference type="ARBA" id="ARBA00012438"/>
    </source>
</evidence>
<keyword evidence="12" id="KW-1133">Transmembrane helix</keyword>
<dbReference type="Pfam" id="PF00512">
    <property type="entry name" value="HisKA"/>
    <property type="match status" value="1"/>
</dbReference>
<feature type="coiled-coil region" evidence="10">
    <location>
        <begin position="35"/>
        <end position="62"/>
    </location>
</feature>
<dbReference type="InterPro" id="IPR036097">
    <property type="entry name" value="HisK_dim/P_sf"/>
</dbReference>
<dbReference type="Gene3D" id="1.20.120.160">
    <property type="entry name" value="HPT domain"/>
    <property type="match status" value="1"/>
</dbReference>
<evidence type="ECO:0000256" key="7">
    <source>
        <dbReference type="ARBA" id="ARBA00023012"/>
    </source>
</evidence>
<feature type="transmembrane region" description="Helical" evidence="12">
    <location>
        <begin position="227"/>
        <end position="247"/>
    </location>
</feature>
<dbReference type="Gene3D" id="1.10.287.130">
    <property type="match status" value="1"/>
</dbReference>
<dbReference type="SMART" id="SM00387">
    <property type="entry name" value="HATPase_c"/>
    <property type="match status" value="1"/>
</dbReference>
<dbReference type="SMART" id="SM00388">
    <property type="entry name" value="HisKA"/>
    <property type="match status" value="1"/>
</dbReference>
<gene>
    <name evidence="17" type="ORF">GCM10007933_14550</name>
</gene>
<dbReference type="SUPFAM" id="SSF52172">
    <property type="entry name" value="CheY-like"/>
    <property type="match status" value="2"/>
</dbReference>
<dbReference type="PROSITE" id="PS50110">
    <property type="entry name" value="RESPONSE_REGULATORY"/>
    <property type="match status" value="2"/>
</dbReference>
<evidence type="ECO:0000259" key="13">
    <source>
        <dbReference type="PROSITE" id="PS50109"/>
    </source>
</evidence>
<feature type="domain" description="Histidine kinase" evidence="13">
    <location>
        <begin position="333"/>
        <end position="558"/>
    </location>
</feature>
<dbReference type="EMBL" id="BSPX01000017">
    <property type="protein sequence ID" value="GLT21999.1"/>
    <property type="molecule type" value="Genomic_DNA"/>
</dbReference>
<evidence type="ECO:0000313" key="18">
    <source>
        <dbReference type="Proteomes" id="UP001157167"/>
    </source>
</evidence>
<feature type="compositionally biased region" description="Polar residues" evidence="11">
    <location>
        <begin position="982"/>
        <end position="991"/>
    </location>
</feature>
<dbReference type="SUPFAM" id="SSF55874">
    <property type="entry name" value="ATPase domain of HSP90 chaperone/DNA topoisomerase II/histidine kinase"/>
    <property type="match status" value="1"/>
</dbReference>
<reference evidence="18" key="1">
    <citation type="journal article" date="2019" name="Int. J. Syst. Evol. Microbiol.">
        <title>The Global Catalogue of Microorganisms (GCM) 10K type strain sequencing project: providing services to taxonomists for standard genome sequencing and annotation.</title>
        <authorList>
            <consortium name="The Broad Institute Genomics Platform"/>
            <consortium name="The Broad Institute Genome Sequencing Center for Infectious Disease"/>
            <person name="Wu L."/>
            <person name="Ma J."/>
        </authorList>
    </citation>
    <scope>NUCLEOTIDE SEQUENCE [LARGE SCALE GENOMIC DNA]</scope>
    <source>
        <strain evidence="18">NBRC 102407</strain>
    </source>
</reference>
<evidence type="ECO:0000256" key="10">
    <source>
        <dbReference type="SAM" id="Coils"/>
    </source>
</evidence>
<comment type="subcellular location">
    <subcellularLocation>
        <location evidence="2">Membrane</location>
    </subcellularLocation>
</comment>
<dbReference type="InterPro" id="IPR001789">
    <property type="entry name" value="Sig_transdc_resp-reg_receiver"/>
</dbReference>
<evidence type="ECO:0000256" key="12">
    <source>
        <dbReference type="SAM" id="Phobius"/>
    </source>
</evidence>
<dbReference type="SMART" id="SM00304">
    <property type="entry name" value="HAMP"/>
    <property type="match status" value="1"/>
</dbReference>
<dbReference type="InterPro" id="IPR005467">
    <property type="entry name" value="His_kinase_dom"/>
</dbReference>
<feature type="modified residue" description="Phosphohistidine" evidence="8">
    <location>
        <position position="913"/>
    </location>
</feature>
<dbReference type="PANTHER" id="PTHR45339">
    <property type="entry name" value="HYBRID SIGNAL TRANSDUCTION HISTIDINE KINASE J"/>
    <property type="match status" value="1"/>
</dbReference>
<dbReference type="SUPFAM" id="SSF158472">
    <property type="entry name" value="HAMP domain-like"/>
    <property type="match status" value="1"/>
</dbReference>
<feature type="region of interest" description="Disordered" evidence="11">
    <location>
        <begin position="967"/>
        <end position="991"/>
    </location>
</feature>
<organism evidence="17 18">
    <name type="scientific">Zoogloea oryzae</name>
    <dbReference type="NCBI Taxonomy" id="310767"/>
    <lineage>
        <taxon>Bacteria</taxon>
        <taxon>Pseudomonadati</taxon>
        <taxon>Pseudomonadota</taxon>
        <taxon>Betaproteobacteria</taxon>
        <taxon>Rhodocyclales</taxon>
        <taxon>Zoogloeaceae</taxon>
        <taxon>Zoogloea</taxon>
    </lineage>
</organism>
<evidence type="ECO:0000256" key="1">
    <source>
        <dbReference type="ARBA" id="ARBA00000085"/>
    </source>
</evidence>
<dbReference type="PROSITE" id="PS50885">
    <property type="entry name" value="HAMP"/>
    <property type="match status" value="1"/>
</dbReference>
<dbReference type="CDD" id="cd00082">
    <property type="entry name" value="HisKA"/>
    <property type="match status" value="1"/>
</dbReference>
<evidence type="ECO:0000259" key="16">
    <source>
        <dbReference type="PROSITE" id="PS50894"/>
    </source>
</evidence>
<name>A0ABQ6F9S1_9RHOO</name>
<dbReference type="InterPro" id="IPR003660">
    <property type="entry name" value="HAMP_dom"/>
</dbReference>
<proteinExistence type="predicted"/>
<evidence type="ECO:0000256" key="9">
    <source>
        <dbReference type="PROSITE-ProRule" id="PRU00169"/>
    </source>
</evidence>
<dbReference type="Pfam" id="PF00072">
    <property type="entry name" value="Response_reg"/>
    <property type="match status" value="2"/>
</dbReference>
<evidence type="ECO:0000259" key="14">
    <source>
        <dbReference type="PROSITE" id="PS50110"/>
    </source>
</evidence>
<dbReference type="InterPro" id="IPR011006">
    <property type="entry name" value="CheY-like_superfamily"/>
</dbReference>
<dbReference type="PROSITE" id="PS50109">
    <property type="entry name" value="HIS_KIN"/>
    <property type="match status" value="1"/>
</dbReference>
<dbReference type="RefSeq" id="WP_284187375.1">
    <property type="nucleotide sequence ID" value="NZ_BSPX01000017.1"/>
</dbReference>